<feature type="transmembrane region" description="Helical" evidence="6">
    <location>
        <begin position="434"/>
        <end position="453"/>
    </location>
</feature>
<feature type="transmembrane region" description="Helical" evidence="6">
    <location>
        <begin position="232"/>
        <end position="261"/>
    </location>
</feature>
<dbReference type="PROSITE" id="PS50801">
    <property type="entry name" value="STAS"/>
    <property type="match status" value="1"/>
</dbReference>
<dbReference type="EMBL" id="BX284601">
    <property type="protein sequence ID" value="CCD73374.2"/>
    <property type="molecule type" value="Genomic_DNA"/>
</dbReference>
<dbReference type="GeneID" id="189085"/>
<dbReference type="WormBase" id="W01B11.2a">
    <property type="protein sequence ID" value="CE54380"/>
    <property type="gene ID" value="WBGene00020914"/>
    <property type="gene designation" value="sulp-6"/>
</dbReference>
<keyword evidence="9" id="KW-1185">Reference proteome</keyword>
<evidence type="ECO:0000256" key="3">
    <source>
        <dbReference type="ARBA" id="ARBA00022989"/>
    </source>
</evidence>
<dbReference type="Pfam" id="PF00916">
    <property type="entry name" value="Sulfate_transp"/>
    <property type="match status" value="1"/>
</dbReference>
<dbReference type="CTD" id="189085"/>
<name>A0A8S5I9P8_CAEEL</name>
<dbReference type="InterPro" id="IPR002645">
    <property type="entry name" value="STAS_dom"/>
</dbReference>
<feature type="transmembrane region" description="Helical" evidence="6">
    <location>
        <begin position="529"/>
        <end position="554"/>
    </location>
</feature>
<feature type="transmembrane region" description="Helical" evidence="6">
    <location>
        <begin position="474"/>
        <end position="495"/>
    </location>
</feature>
<evidence type="ECO:0000313" key="8">
    <source>
        <dbReference type="EMBL" id="CCD73374.2"/>
    </source>
</evidence>
<dbReference type="PANTHER" id="PTHR11814">
    <property type="entry name" value="SULFATE TRANSPORTER"/>
    <property type="match status" value="1"/>
</dbReference>
<proteinExistence type="predicted"/>
<dbReference type="OrthoDB" id="288203at2759"/>
<dbReference type="GO" id="GO:0015106">
    <property type="term" value="F:bicarbonate transmembrane transporter activity"/>
    <property type="evidence" value="ECO:0000318"/>
    <property type="project" value="GO_Central"/>
</dbReference>
<accession>A0A8S5I9P8</accession>
<feature type="transmembrane region" description="Helical" evidence="6">
    <location>
        <begin position="159"/>
        <end position="175"/>
    </location>
</feature>
<evidence type="ECO:0000256" key="4">
    <source>
        <dbReference type="ARBA" id="ARBA00023136"/>
    </source>
</evidence>
<evidence type="ECO:0000256" key="1">
    <source>
        <dbReference type="ARBA" id="ARBA00004141"/>
    </source>
</evidence>
<evidence type="ECO:0000313" key="10">
    <source>
        <dbReference type="WormBase" id="W01B11.2a"/>
    </source>
</evidence>
<dbReference type="InterPro" id="IPR011547">
    <property type="entry name" value="SLC26A/SulP_dom"/>
</dbReference>
<comment type="subcellular location">
    <subcellularLocation>
        <location evidence="1">Membrane</location>
        <topology evidence="1">Multi-pass membrane protein</topology>
    </subcellularLocation>
</comment>
<gene>
    <name evidence="8 10" type="primary">sulp-6</name>
    <name evidence="8" type="ORF">CELE_W01B11.2</name>
    <name evidence="10" type="ORF">W01B11.2</name>
</gene>
<organism evidence="8 9">
    <name type="scientific">Caenorhabditis elegans</name>
    <dbReference type="NCBI Taxonomy" id="6239"/>
    <lineage>
        <taxon>Eukaryota</taxon>
        <taxon>Metazoa</taxon>
        <taxon>Ecdysozoa</taxon>
        <taxon>Nematoda</taxon>
        <taxon>Chromadorea</taxon>
        <taxon>Rhabditida</taxon>
        <taxon>Rhabditina</taxon>
        <taxon>Rhabditomorpha</taxon>
        <taxon>Rhabditoidea</taxon>
        <taxon>Rhabditidae</taxon>
        <taxon>Peloderinae</taxon>
        <taxon>Caenorhabditis</taxon>
    </lineage>
</organism>
<protein>
    <submittedName>
        <fullName evidence="8">STAS domain-containing protein</fullName>
    </submittedName>
</protein>
<keyword evidence="3 6" id="KW-1133">Transmembrane helix</keyword>
<keyword evidence="4 6" id="KW-0472">Membrane</keyword>
<dbReference type="Pfam" id="PF01740">
    <property type="entry name" value="STAS"/>
    <property type="match status" value="1"/>
</dbReference>
<evidence type="ECO:0000259" key="7">
    <source>
        <dbReference type="PROSITE" id="PS50801"/>
    </source>
</evidence>
<dbReference type="Proteomes" id="UP000001940">
    <property type="component" value="Chromosome I"/>
</dbReference>
<dbReference type="InterPro" id="IPR036513">
    <property type="entry name" value="STAS_dom_sf"/>
</dbReference>
<dbReference type="GO" id="GO:1902476">
    <property type="term" value="P:chloride transmembrane transport"/>
    <property type="evidence" value="ECO:0000318"/>
    <property type="project" value="GO_Central"/>
</dbReference>
<dbReference type="GO" id="GO:0005886">
    <property type="term" value="C:plasma membrane"/>
    <property type="evidence" value="ECO:0000318"/>
    <property type="project" value="GO_Central"/>
</dbReference>
<keyword evidence="2 6" id="KW-0812">Transmembrane</keyword>
<sequence length="856" mass="94379">MYRRLRNDSTGSPPPELSTQSLSPVDATTKSTNMAKHILSPIGVNEGEILAYDVNVTQNYTKSRQADVINQTVFDKTYLFKPEYLSLTGKIAFHLKSIGKWKRKEWIQFARGRIPITMWLPRYTWKSNFLVDFLGGLMVSVLSVPQSLAYGMLVGVPPSYGLITGIIGPIIYALFGTSKHSSPGAFAIVSLMVGTVVESFGDVGSTNGTIDSNVDLLCCRENKPRVSDGDAIGIAASVTLLVGLFQILFGLLNAGLLAVWLSDQLVQGLISGAAVHVLTSQLKSMTRISNVPPTSEPFQNVVFYMCFFKQMPDVDYASIIISVICVVLLLISTLVIDPWLCKKVPVKFPMELVLVVSMTLTVHYTRNTAYEFQIPTVGQVTSGIPAPVIPPMRNAFGMMGSAMSIAIISFVIHISLCKLISKKLQYVVNSNQEWFALGLMHTTSSFFGCFAGGSSLGRTMMQVKCGTKSQLSTLITSIVLIIFVCGGAVGCIQHLPKPVLASIVVVAMKDLFIQIFTCFALRKLSFVDYLIFAATFISVIVLNVNFGLLIGVVFELLTVVLRSQWADSSLLGRITGTNHYRRLGLYETANDIPGIKIFRFDSPIYFGNSEMFVRKIHQACGLNPLIVRGELETENKKKDARKEKEEEDAEIPKETEKETKLEVTTHQAKVLDEKHAEPEPNPADQYERLTHIIIDCSTIIYVDLMGQGALKDVYNDYKTIGISVLFANTNEHVRQNFETSQFFEEVPRGRMFVSVSDAVDQAELEQRHKTETVQTTAAPKATVVPPVAKSVGQKSVPITEPVLVPIQSSASLVTGIDFSMKENTAKGGKFPNPTRKLRVPSKLSLMEELEKTDKTQ</sequence>
<dbReference type="SMR" id="A0A8S5I9P8"/>
<dbReference type="AGR" id="WB:WBGene00020914"/>
<feature type="region of interest" description="Disordered" evidence="5">
    <location>
        <begin position="1"/>
        <end position="25"/>
    </location>
</feature>
<feature type="region of interest" description="Disordered" evidence="5">
    <location>
        <begin position="634"/>
        <end position="663"/>
    </location>
</feature>
<evidence type="ECO:0000256" key="2">
    <source>
        <dbReference type="ARBA" id="ARBA00022692"/>
    </source>
</evidence>
<dbReference type="InterPro" id="IPR001902">
    <property type="entry name" value="SLC26A/SulP_fam"/>
</dbReference>
<dbReference type="GO" id="GO:1902358">
    <property type="term" value="P:sulfate transmembrane transport"/>
    <property type="evidence" value="ECO:0000318"/>
    <property type="project" value="GO_Central"/>
</dbReference>
<feature type="transmembrane region" description="Helical" evidence="6">
    <location>
        <begin position="316"/>
        <end position="340"/>
    </location>
</feature>
<feature type="transmembrane region" description="Helical" evidence="6">
    <location>
        <begin position="395"/>
        <end position="414"/>
    </location>
</feature>
<evidence type="ECO:0000256" key="5">
    <source>
        <dbReference type="SAM" id="MobiDB-lite"/>
    </source>
</evidence>
<dbReference type="GO" id="GO:0019531">
    <property type="term" value="F:oxalate transmembrane transporter activity"/>
    <property type="evidence" value="ECO:0000318"/>
    <property type="project" value="GO_Central"/>
</dbReference>
<dbReference type="NCBIfam" id="TIGR00815">
    <property type="entry name" value="sulP"/>
    <property type="match status" value="1"/>
</dbReference>
<dbReference type="RefSeq" id="NP_491138.3">
    <property type="nucleotide sequence ID" value="NM_058737.6"/>
</dbReference>
<evidence type="ECO:0000313" key="9">
    <source>
        <dbReference type="Proteomes" id="UP000001940"/>
    </source>
</evidence>
<dbReference type="Gene3D" id="3.30.750.24">
    <property type="entry name" value="STAS domain"/>
    <property type="match status" value="1"/>
</dbReference>
<feature type="transmembrane region" description="Helical" evidence="6">
    <location>
        <begin position="129"/>
        <end position="153"/>
    </location>
</feature>
<reference evidence="8 9" key="1">
    <citation type="journal article" date="1998" name="Science">
        <title>Genome sequence of the nematode C. elegans: a platform for investigating biology.</title>
        <authorList>
            <consortium name="The C. elegans sequencing consortium"/>
            <person name="Sulson J.E."/>
            <person name="Waterston R."/>
        </authorList>
    </citation>
    <scope>NUCLEOTIDE SEQUENCE [LARGE SCALE GENOMIC DNA]</scope>
    <source>
        <strain evidence="8 9">Bristol N2</strain>
    </source>
</reference>
<dbReference type="CDD" id="cd07042">
    <property type="entry name" value="STAS_SulP_like_sulfate_transporter"/>
    <property type="match status" value="1"/>
</dbReference>
<evidence type="ECO:0000256" key="6">
    <source>
        <dbReference type="SAM" id="Phobius"/>
    </source>
</evidence>
<dbReference type="GO" id="GO:0015108">
    <property type="term" value="F:chloride transmembrane transporter activity"/>
    <property type="evidence" value="ECO:0000318"/>
    <property type="project" value="GO_Central"/>
</dbReference>
<dbReference type="AlphaFoldDB" id="A0A8S5I9P8"/>
<dbReference type="GO" id="GO:0015116">
    <property type="term" value="F:sulfate transmembrane transporter activity"/>
    <property type="evidence" value="ECO:0000318"/>
    <property type="project" value="GO_Central"/>
</dbReference>
<dbReference type="SUPFAM" id="SSF52091">
    <property type="entry name" value="SpoIIaa-like"/>
    <property type="match status" value="1"/>
</dbReference>
<feature type="transmembrane region" description="Helical" evidence="6">
    <location>
        <begin position="501"/>
        <end position="522"/>
    </location>
</feature>
<feature type="domain" description="STAS" evidence="7">
    <location>
        <begin position="585"/>
        <end position="762"/>
    </location>
</feature>